<dbReference type="EMBL" id="CP042344">
    <property type="protein sequence ID" value="QEA12996.1"/>
    <property type="molecule type" value="Genomic_DNA"/>
</dbReference>
<dbReference type="GO" id="GO:0016763">
    <property type="term" value="F:pentosyltransferase activity"/>
    <property type="evidence" value="ECO:0007669"/>
    <property type="project" value="TreeGrafter"/>
</dbReference>
<evidence type="ECO:0000256" key="5">
    <source>
        <dbReference type="ARBA" id="ARBA00022692"/>
    </source>
</evidence>
<feature type="transmembrane region" description="Helical" evidence="8">
    <location>
        <begin position="198"/>
        <end position="216"/>
    </location>
</feature>
<protein>
    <submittedName>
        <fullName evidence="10">Glycosyltransferase family 39 protein</fullName>
    </submittedName>
</protein>
<keyword evidence="2" id="KW-1003">Cell membrane</keyword>
<dbReference type="GO" id="GO:0005886">
    <property type="term" value="C:plasma membrane"/>
    <property type="evidence" value="ECO:0007669"/>
    <property type="project" value="UniProtKB-SubCell"/>
</dbReference>
<accession>A0A5B8RTW0</accession>
<evidence type="ECO:0000256" key="3">
    <source>
        <dbReference type="ARBA" id="ARBA00022676"/>
    </source>
</evidence>
<evidence type="ECO:0000256" key="7">
    <source>
        <dbReference type="ARBA" id="ARBA00023136"/>
    </source>
</evidence>
<dbReference type="Pfam" id="PF13231">
    <property type="entry name" value="PMT_2"/>
    <property type="match status" value="1"/>
</dbReference>
<evidence type="ECO:0000256" key="6">
    <source>
        <dbReference type="ARBA" id="ARBA00022989"/>
    </source>
</evidence>
<evidence type="ECO:0000256" key="4">
    <source>
        <dbReference type="ARBA" id="ARBA00022679"/>
    </source>
</evidence>
<dbReference type="Proteomes" id="UP000321199">
    <property type="component" value="Chromosome"/>
</dbReference>
<sequence>MRSTAGSRLFLAGYACCVLASLYLLAWSVLPPLLIDSLPLDVTESLTWGREWQWGYYKHPPLAPWVLHVFHMLLGKTGPFLLSQLCIALTLWLVWRTALRVMDRERAFLAAALTMAVAYYTRPALEFNHNIAQMPLWAALGYSLLAALQDGRRRDWLLWGLCAGLGMLTKYSVAILLAVQGLYLLFARRQVFSQPGPYLAALVGLAVFAPHLYWLWQTDWLPMAYASARAEATTAHPRWAALGFLGTQVLNHLPLAVIALLALSGARRAGAAQWRWHCRWPGYVLTLALGSGVLVTLLGVVTGARLRGMWGVPMWAFSAMLLMALWPQSWLAPARPRLLRGLALWLVSVSVLSGLALAYGAQWRQRPARTDWPQAALAQNAQRTWQKLSHCPLDVVAGDDWLSGLVAATRASGPSVLIGGDARLSPWVTPERLRTRGGLWLWQTGDDPSGHAALMDRLPADGSWHGGQWQLRWPHDGEPWTLHWRAYVPAACAR</sequence>
<organism evidence="10 11">
    <name type="scientific">Comamonas flocculans</name>
    <dbReference type="NCBI Taxonomy" id="2597701"/>
    <lineage>
        <taxon>Bacteria</taxon>
        <taxon>Pseudomonadati</taxon>
        <taxon>Pseudomonadota</taxon>
        <taxon>Betaproteobacteria</taxon>
        <taxon>Burkholderiales</taxon>
        <taxon>Comamonadaceae</taxon>
        <taxon>Comamonas</taxon>
    </lineage>
</organism>
<evidence type="ECO:0000313" key="11">
    <source>
        <dbReference type="Proteomes" id="UP000321199"/>
    </source>
</evidence>
<feature type="transmembrane region" description="Helical" evidence="8">
    <location>
        <begin position="107"/>
        <end position="125"/>
    </location>
</feature>
<gene>
    <name evidence="10" type="ORF">FOZ74_08120</name>
</gene>
<keyword evidence="3" id="KW-0328">Glycosyltransferase</keyword>
<feature type="transmembrane region" description="Helical" evidence="8">
    <location>
        <begin position="9"/>
        <end position="30"/>
    </location>
</feature>
<evidence type="ECO:0000313" key="10">
    <source>
        <dbReference type="EMBL" id="QEA12996.1"/>
    </source>
</evidence>
<keyword evidence="7 8" id="KW-0472">Membrane</keyword>
<evidence type="ECO:0000256" key="2">
    <source>
        <dbReference type="ARBA" id="ARBA00022475"/>
    </source>
</evidence>
<feature type="transmembrane region" description="Helical" evidence="8">
    <location>
        <begin position="338"/>
        <end position="359"/>
    </location>
</feature>
<evidence type="ECO:0000256" key="1">
    <source>
        <dbReference type="ARBA" id="ARBA00004651"/>
    </source>
</evidence>
<dbReference type="AlphaFoldDB" id="A0A5B8RTW0"/>
<feature type="transmembrane region" description="Helical" evidence="8">
    <location>
        <begin position="77"/>
        <end position="95"/>
    </location>
</feature>
<dbReference type="RefSeq" id="WP_146912589.1">
    <property type="nucleotide sequence ID" value="NZ_CP042344.1"/>
</dbReference>
<feature type="transmembrane region" description="Helical" evidence="8">
    <location>
        <begin position="308"/>
        <end position="326"/>
    </location>
</feature>
<feature type="domain" description="Glycosyltransferase RgtA/B/C/D-like" evidence="9">
    <location>
        <begin position="58"/>
        <end position="214"/>
    </location>
</feature>
<name>A0A5B8RTW0_9BURK</name>
<keyword evidence="5 8" id="KW-0812">Transmembrane</keyword>
<dbReference type="InterPro" id="IPR050297">
    <property type="entry name" value="LipidA_mod_glycosyltrf_83"/>
</dbReference>
<evidence type="ECO:0000259" key="9">
    <source>
        <dbReference type="Pfam" id="PF13231"/>
    </source>
</evidence>
<comment type="subcellular location">
    <subcellularLocation>
        <location evidence="1">Cell membrane</location>
        <topology evidence="1">Multi-pass membrane protein</topology>
    </subcellularLocation>
</comment>
<feature type="transmembrane region" description="Helical" evidence="8">
    <location>
        <begin position="239"/>
        <end position="263"/>
    </location>
</feature>
<reference evidence="10 11" key="1">
    <citation type="submission" date="2019-07" db="EMBL/GenBank/DDBJ databases">
        <title>Complete genome sequence of Comamonas sp. NLF 7-7 isolated from livestock.</title>
        <authorList>
            <person name="Kim D.H."/>
            <person name="Kim J.G."/>
        </authorList>
    </citation>
    <scope>NUCLEOTIDE SEQUENCE [LARGE SCALE GENOMIC DNA]</scope>
    <source>
        <strain evidence="10 11">NLF 7-7</strain>
    </source>
</reference>
<feature type="transmembrane region" description="Helical" evidence="8">
    <location>
        <begin position="156"/>
        <end position="186"/>
    </location>
</feature>
<keyword evidence="4 10" id="KW-0808">Transferase</keyword>
<evidence type="ECO:0000256" key="8">
    <source>
        <dbReference type="SAM" id="Phobius"/>
    </source>
</evidence>
<dbReference type="InterPro" id="IPR038731">
    <property type="entry name" value="RgtA/B/C-like"/>
</dbReference>
<feature type="transmembrane region" description="Helical" evidence="8">
    <location>
        <begin position="283"/>
        <end position="301"/>
    </location>
</feature>
<feature type="transmembrane region" description="Helical" evidence="8">
    <location>
        <begin position="131"/>
        <end position="149"/>
    </location>
</feature>
<keyword evidence="6 8" id="KW-1133">Transmembrane helix</keyword>
<dbReference type="GO" id="GO:0009103">
    <property type="term" value="P:lipopolysaccharide biosynthetic process"/>
    <property type="evidence" value="ECO:0007669"/>
    <property type="project" value="UniProtKB-ARBA"/>
</dbReference>
<dbReference type="KEGG" id="cof:FOZ74_08120"/>
<dbReference type="OrthoDB" id="8933800at2"/>
<dbReference type="PANTHER" id="PTHR33908:SF9">
    <property type="entry name" value="BLL5595 PROTEIN"/>
    <property type="match status" value="1"/>
</dbReference>
<proteinExistence type="predicted"/>
<dbReference type="PANTHER" id="PTHR33908">
    <property type="entry name" value="MANNOSYLTRANSFERASE YKCB-RELATED"/>
    <property type="match status" value="1"/>
</dbReference>
<keyword evidence="11" id="KW-1185">Reference proteome</keyword>